<comment type="cofactor">
    <cofactor evidence="1">
        <name>Zn(2+)</name>
        <dbReference type="ChEBI" id="CHEBI:29105"/>
    </cofactor>
</comment>
<dbReference type="InterPro" id="IPR035105">
    <property type="entry name" value="Deoxycytidylate_deaminase_dom"/>
</dbReference>
<dbReference type="PANTHER" id="PTHR11086:SF18">
    <property type="entry name" value="DEOXYCYTIDYLATE DEAMINASE"/>
    <property type="match status" value="1"/>
</dbReference>
<dbReference type="GO" id="GO:0008270">
    <property type="term" value="F:zinc ion binding"/>
    <property type="evidence" value="ECO:0007669"/>
    <property type="project" value="InterPro"/>
</dbReference>
<keyword evidence="8" id="KW-1185">Reference proteome</keyword>
<dbReference type="InterPro" id="IPR016192">
    <property type="entry name" value="APOBEC/CMP_deaminase_Zn-bd"/>
</dbReference>
<dbReference type="GO" id="GO:0004132">
    <property type="term" value="F:dCMP deaminase activity"/>
    <property type="evidence" value="ECO:0007669"/>
    <property type="project" value="InterPro"/>
</dbReference>
<evidence type="ECO:0000313" key="7">
    <source>
        <dbReference type="EMBL" id="OKY77950.1"/>
    </source>
</evidence>
<dbReference type="EMBL" id="MSDW01000001">
    <property type="protein sequence ID" value="OKY77950.1"/>
    <property type="molecule type" value="Genomic_DNA"/>
</dbReference>
<evidence type="ECO:0000256" key="1">
    <source>
        <dbReference type="ARBA" id="ARBA00001947"/>
    </source>
</evidence>
<evidence type="ECO:0000259" key="6">
    <source>
        <dbReference type="PROSITE" id="PS51747"/>
    </source>
</evidence>
<keyword evidence="3" id="KW-0479">Metal-binding</keyword>
<dbReference type="GO" id="GO:0005737">
    <property type="term" value="C:cytoplasm"/>
    <property type="evidence" value="ECO:0007669"/>
    <property type="project" value="TreeGrafter"/>
</dbReference>
<dbReference type="Pfam" id="PF00383">
    <property type="entry name" value="dCMP_cyt_deam_1"/>
    <property type="match status" value="1"/>
</dbReference>
<dbReference type="Proteomes" id="UP000185744">
    <property type="component" value="Unassembled WGS sequence"/>
</dbReference>
<dbReference type="Gene3D" id="3.40.140.10">
    <property type="entry name" value="Cytidine Deaminase, domain 2"/>
    <property type="match status" value="1"/>
</dbReference>
<accession>A0A1Q6DU93</accession>
<protein>
    <submittedName>
        <fullName evidence="7">Deoxycytidylate deaminase</fullName>
    </submittedName>
</protein>
<dbReference type="SUPFAM" id="SSF53927">
    <property type="entry name" value="Cytidine deaminase-like"/>
    <property type="match status" value="1"/>
</dbReference>
<name>A0A1Q6DU93_METT1</name>
<dbReference type="CDD" id="cd01286">
    <property type="entry name" value="deoxycytidylate_deaminase"/>
    <property type="match status" value="1"/>
</dbReference>
<dbReference type="STRING" id="1903181.BTN85_0428"/>
<evidence type="ECO:0000256" key="2">
    <source>
        <dbReference type="ARBA" id="ARBA00006576"/>
    </source>
</evidence>
<dbReference type="PROSITE" id="PS51747">
    <property type="entry name" value="CYT_DCMP_DEAMINASES_2"/>
    <property type="match status" value="1"/>
</dbReference>
<evidence type="ECO:0000256" key="3">
    <source>
        <dbReference type="ARBA" id="ARBA00022723"/>
    </source>
</evidence>
<evidence type="ECO:0000256" key="5">
    <source>
        <dbReference type="ARBA" id="ARBA00022833"/>
    </source>
</evidence>
<keyword evidence="4" id="KW-0378">Hydrolase</keyword>
<dbReference type="PROSITE" id="PS00903">
    <property type="entry name" value="CYT_DCMP_DEAMINASES_1"/>
    <property type="match status" value="1"/>
</dbReference>
<dbReference type="PIRSF" id="PIRSF006019">
    <property type="entry name" value="dCMP_deaminase"/>
    <property type="match status" value="1"/>
</dbReference>
<evidence type="ECO:0000256" key="4">
    <source>
        <dbReference type="ARBA" id="ARBA00022801"/>
    </source>
</evidence>
<dbReference type="AlphaFoldDB" id="A0A1Q6DU93"/>
<reference evidence="7" key="1">
    <citation type="submission" date="2016-12" db="EMBL/GenBank/DDBJ databases">
        <title>Discovery of methanogenic haloarchaea.</title>
        <authorList>
            <person name="Sorokin D.Y."/>
            <person name="Makarova K.S."/>
            <person name="Abbas B."/>
            <person name="Ferrer M."/>
            <person name="Golyshin P.N."/>
        </authorList>
    </citation>
    <scope>NUCLEOTIDE SEQUENCE [LARGE SCALE GENOMIC DNA]</scope>
    <source>
        <strain evidence="7">HMET1</strain>
    </source>
</reference>
<dbReference type="GO" id="GO:0006220">
    <property type="term" value="P:pyrimidine nucleotide metabolic process"/>
    <property type="evidence" value="ECO:0007669"/>
    <property type="project" value="InterPro"/>
</dbReference>
<keyword evidence="5" id="KW-0862">Zinc</keyword>
<evidence type="ECO:0000313" key="8">
    <source>
        <dbReference type="Proteomes" id="UP000185744"/>
    </source>
</evidence>
<dbReference type="InterPro" id="IPR015517">
    <property type="entry name" value="dCMP_deaminase-rel"/>
</dbReference>
<dbReference type="InterPro" id="IPR002125">
    <property type="entry name" value="CMP_dCMP_dom"/>
</dbReference>
<feature type="domain" description="CMP/dCMP-type deaminase" evidence="6">
    <location>
        <begin position="7"/>
        <end position="146"/>
    </location>
</feature>
<proteinExistence type="inferred from homology"/>
<organism evidence="7 8">
    <name type="scientific">Methanohalarchaeum thermophilum</name>
    <dbReference type="NCBI Taxonomy" id="1903181"/>
    <lineage>
        <taxon>Archaea</taxon>
        <taxon>Methanobacteriati</taxon>
        <taxon>Methanobacteriota</taxon>
        <taxon>Methanonatronarchaeia</taxon>
        <taxon>Methanonatronarchaeales</taxon>
        <taxon>Methanonatronarchaeaceae</taxon>
        <taxon>Candidatus Methanohalarchaeum</taxon>
    </lineage>
</organism>
<comment type="similarity">
    <text evidence="2">Belongs to the cytidine and deoxycytidylate deaminase family.</text>
</comment>
<sequence length="146" mass="16625">MSEERQSLDENWMEVAKVVSQRSTCIRKKHGAVIVKNKEIVSTGYNGAPRGWAHCMETGCQREELEVPSGERYELCRGVHAEMNAIIQGNKHKMEGATIYITGYPCTICEKLIVNAQIDKIKYLDEEEIKEIDVSKLEESENKYGE</sequence>
<dbReference type="PANTHER" id="PTHR11086">
    <property type="entry name" value="DEOXYCYTIDYLATE DEAMINASE-RELATED"/>
    <property type="match status" value="1"/>
</dbReference>
<gene>
    <name evidence="7" type="ORF">BTN85_0428</name>
</gene>
<dbReference type="InterPro" id="IPR016193">
    <property type="entry name" value="Cytidine_deaminase-like"/>
</dbReference>
<dbReference type="InterPro" id="IPR016473">
    <property type="entry name" value="dCMP_deaminase"/>
</dbReference>
<dbReference type="InParanoid" id="A0A1Q6DU93"/>
<comment type="caution">
    <text evidence="7">The sequence shown here is derived from an EMBL/GenBank/DDBJ whole genome shotgun (WGS) entry which is preliminary data.</text>
</comment>